<dbReference type="GO" id="GO:0019748">
    <property type="term" value="P:secondary metabolic process"/>
    <property type="evidence" value="ECO:0007669"/>
    <property type="project" value="TreeGrafter"/>
</dbReference>
<feature type="domain" description="Serine hydrolase" evidence="3">
    <location>
        <begin position="24"/>
        <end position="301"/>
    </location>
</feature>
<evidence type="ECO:0000313" key="6">
    <source>
        <dbReference type="Proteomes" id="UP000641853"/>
    </source>
</evidence>
<dbReference type="GO" id="GO:0016787">
    <property type="term" value="F:hydrolase activity"/>
    <property type="evidence" value="ECO:0007669"/>
    <property type="project" value="UniProtKB-KW"/>
</dbReference>
<evidence type="ECO:0000313" key="5">
    <source>
        <dbReference type="EMBL" id="KAF7184328.1"/>
    </source>
</evidence>
<feature type="compositionally biased region" description="Acidic residues" evidence="2">
    <location>
        <begin position="175"/>
        <end position="184"/>
    </location>
</feature>
<dbReference type="PANTHER" id="PTHR48070">
    <property type="entry name" value="ESTERASE OVCA2"/>
    <property type="match status" value="1"/>
</dbReference>
<keyword evidence="6" id="KW-1185">Reference proteome</keyword>
<evidence type="ECO:0000256" key="2">
    <source>
        <dbReference type="SAM" id="MobiDB-lite"/>
    </source>
</evidence>
<keyword evidence="1" id="KW-0378">Hydrolase</keyword>
<dbReference type="GO" id="GO:0005737">
    <property type="term" value="C:cytoplasm"/>
    <property type="evidence" value="ECO:0007669"/>
    <property type="project" value="TreeGrafter"/>
</dbReference>
<dbReference type="OrthoDB" id="414698at2759"/>
<comment type="caution">
    <text evidence="5">The sequence shown here is derived from an EMBL/GenBank/DDBJ whole genome shotgun (WGS) entry which is preliminary data.</text>
</comment>
<dbReference type="AlphaFoldDB" id="A0A8H6R495"/>
<organism evidence="5 6">
    <name type="scientific">Aspergillus felis</name>
    <dbReference type="NCBI Taxonomy" id="1287682"/>
    <lineage>
        <taxon>Eukaryota</taxon>
        <taxon>Fungi</taxon>
        <taxon>Dikarya</taxon>
        <taxon>Ascomycota</taxon>
        <taxon>Pezizomycotina</taxon>
        <taxon>Eurotiomycetes</taxon>
        <taxon>Eurotiomycetidae</taxon>
        <taxon>Eurotiales</taxon>
        <taxon>Aspergillaceae</taxon>
        <taxon>Aspergillus</taxon>
        <taxon>Aspergillus subgen. Fumigati</taxon>
    </lineage>
</organism>
<dbReference type="GO" id="GO:0005634">
    <property type="term" value="C:nucleus"/>
    <property type="evidence" value="ECO:0007669"/>
    <property type="project" value="TreeGrafter"/>
</dbReference>
<dbReference type="InterPro" id="IPR005645">
    <property type="entry name" value="FSH-like_dom"/>
</dbReference>
<dbReference type="InterPro" id="IPR050593">
    <property type="entry name" value="LovG"/>
</dbReference>
<feature type="region of interest" description="Disordered" evidence="2">
    <location>
        <begin position="166"/>
        <end position="196"/>
    </location>
</feature>
<evidence type="ECO:0000259" key="3">
    <source>
        <dbReference type="Pfam" id="PF03959"/>
    </source>
</evidence>
<dbReference type="Pfam" id="PF03959">
    <property type="entry name" value="FSH1"/>
    <property type="match status" value="1"/>
</dbReference>
<evidence type="ECO:0000256" key="1">
    <source>
        <dbReference type="ARBA" id="ARBA00022801"/>
    </source>
</evidence>
<dbReference type="PANTHER" id="PTHR48070:SF4">
    <property type="entry name" value="ESTERASE ALNB"/>
    <property type="match status" value="1"/>
</dbReference>
<dbReference type="EMBL" id="JACBAG010001647">
    <property type="protein sequence ID" value="KAF7184328.1"/>
    <property type="molecule type" value="Genomic_DNA"/>
</dbReference>
<gene>
    <name evidence="4" type="ORF">CNMCM5623_004126</name>
    <name evidence="5" type="ORF">CNMCM7691_005080</name>
</gene>
<accession>A0A8H6R495</accession>
<name>A0A8H6R495_9EURO</name>
<dbReference type="Proteomes" id="UP000641853">
    <property type="component" value="Unassembled WGS sequence"/>
</dbReference>
<dbReference type="SUPFAM" id="SSF53474">
    <property type="entry name" value="alpha/beta-Hydrolases"/>
    <property type="match status" value="1"/>
</dbReference>
<proteinExistence type="predicted"/>
<sequence>MRAERVCIEQIISSTPSCIVSEGGTSAVIFEKQISHICNLIGESHNYVFVDGPVACGPAKGLPGLEKGPFYSWYEGLLSAQVKTASDLVWDIINDEGPFDGVIGFSQGASLALSILYHHEINRPHQPPPFRFAVFICSVLSISPDPEFNADIVAKYSRYYRLPDESGLEDKGENSNEEEEEEEEKTSKLKKGPRHRVQLLLPGQKRALVNDMVGFVRQLSDNVADQATARKQWTRDEGFPRVYHPLVNKQRISIPTVHVIGRSDPLRRQSELQARLCSKSLSRVVEFSGGHRVPRTSSDLQSVAFEIERAIRMAQLR</sequence>
<dbReference type="InterPro" id="IPR029058">
    <property type="entry name" value="AB_hydrolase_fold"/>
</dbReference>
<dbReference type="Proteomes" id="UP000654922">
    <property type="component" value="Unassembled WGS sequence"/>
</dbReference>
<evidence type="ECO:0000313" key="4">
    <source>
        <dbReference type="EMBL" id="KAF7158947.1"/>
    </source>
</evidence>
<dbReference type="EMBL" id="JACBAE010001383">
    <property type="protein sequence ID" value="KAF7158947.1"/>
    <property type="molecule type" value="Genomic_DNA"/>
</dbReference>
<protein>
    <recommendedName>
        <fullName evidence="3">Serine hydrolase domain-containing protein</fullName>
    </recommendedName>
</protein>
<dbReference type="Gene3D" id="3.40.50.1820">
    <property type="entry name" value="alpha/beta hydrolase"/>
    <property type="match status" value="1"/>
</dbReference>
<reference evidence="5" key="1">
    <citation type="submission" date="2020-06" db="EMBL/GenBank/DDBJ databases">
        <title>Draft genome sequences of strains closely related to Aspergillus parafelis and Aspergillus hiratsukae.</title>
        <authorList>
            <person name="Dos Santos R.A.C."/>
            <person name="Rivero-Menendez O."/>
            <person name="Steenwyk J.L."/>
            <person name="Mead M.E."/>
            <person name="Goldman G.H."/>
            <person name="Alastruey-Izquierdo A."/>
            <person name="Rokas A."/>
        </authorList>
    </citation>
    <scope>NUCLEOTIDE SEQUENCE</scope>
    <source>
        <strain evidence="4">CNM-CM5623</strain>
        <strain evidence="5">CNM-CM7691</strain>
    </source>
</reference>